<dbReference type="Proteomes" id="UP000295285">
    <property type="component" value="Unassembled WGS sequence"/>
</dbReference>
<evidence type="ECO:0000256" key="1">
    <source>
        <dbReference type="ARBA" id="ARBA00022729"/>
    </source>
</evidence>
<comment type="caution">
    <text evidence="4">The sequence shown here is derived from an EMBL/GenBank/DDBJ whole genome shotgun (WGS) entry which is preliminary data.</text>
</comment>
<name>A0A4R4BE22_BACTU</name>
<dbReference type="InterPro" id="IPR051465">
    <property type="entry name" value="Cell_Envelope_Struct_Comp"/>
</dbReference>
<protein>
    <submittedName>
        <fullName evidence="4">S-layer family protein</fullName>
    </submittedName>
</protein>
<dbReference type="PROSITE" id="PS51272">
    <property type="entry name" value="SLH"/>
    <property type="match status" value="3"/>
</dbReference>
<feature type="signal peptide" evidence="2">
    <location>
        <begin position="1"/>
        <end position="24"/>
    </location>
</feature>
<reference evidence="4 5" key="1">
    <citation type="submission" date="2019-03" db="EMBL/GenBank/DDBJ databases">
        <title>Above-ground endophytic microbial communities from plants in different locations in the United States.</title>
        <authorList>
            <person name="Frank C."/>
        </authorList>
    </citation>
    <scope>NUCLEOTIDE SEQUENCE [LARGE SCALE GENOMIC DNA]</scope>
    <source>
        <strain evidence="4 5">LP_2_YM</strain>
    </source>
</reference>
<dbReference type="AlphaFoldDB" id="A0A4R4BE22"/>
<keyword evidence="1 2" id="KW-0732">Signal</keyword>
<gene>
    <name evidence="4" type="ORF">EC910_112113</name>
</gene>
<feature type="chain" id="PRO_5020438953" evidence="2">
    <location>
        <begin position="25"/>
        <end position="545"/>
    </location>
</feature>
<feature type="domain" description="SLH" evidence="3">
    <location>
        <begin position="147"/>
        <end position="207"/>
    </location>
</feature>
<sequence>MKNKLIAAGIVTGTLLSYSSNIFADTSRFPDVPKWAEQSVNYLVDKHVINGLPNGTFGSYEVLDRASAATIITKALGIKINPSEKPSFKDAQNHWGAPYIAAAEKAEIVKGVGNGLFNPSGKVTRAAMATMLVNAYKLQSPAKSEEKTIFKDLKGHWGERFARILIDLGISKGTDNGWQPDRLVTRVEAAQLTAKSDMLQNRAEGTLNSSKEKISNKIEGYMNGVVSSIIRDANGDYIKVNYNDNDGKDHSVYVWASKKHDFEEGDTVKVSKIGHYGETVYHKSFGYQTTQYDNTNSKVLPDSQEPITKVNEKQNEESVIGEIEEIDEDGTIDYVQVRLKDNEGKKQYVDIPVPQGHSFKKGDKVKVKNKEKWEKQVSNAYMTAWIGQEGAISKIIENKKQNEDFVIGEIYNAEKYHVSVKYVNNKGQTDYVHVNTSLGHNFKDGDRVKVINKKSWDGRFALEGSISKFNENEKQNEDFVIGEIYNAEKYHVSVKYINNKGQTDYVHMNTSHGHDFKDGDRVKVINKKNWDGRFTLEGSISKVND</sequence>
<evidence type="ECO:0000313" key="4">
    <source>
        <dbReference type="EMBL" id="TCW53164.1"/>
    </source>
</evidence>
<organism evidence="4 5">
    <name type="scientific">Bacillus thuringiensis</name>
    <dbReference type="NCBI Taxonomy" id="1428"/>
    <lineage>
        <taxon>Bacteria</taxon>
        <taxon>Bacillati</taxon>
        <taxon>Bacillota</taxon>
        <taxon>Bacilli</taxon>
        <taxon>Bacillales</taxon>
        <taxon>Bacillaceae</taxon>
        <taxon>Bacillus</taxon>
        <taxon>Bacillus cereus group</taxon>
    </lineage>
</organism>
<dbReference type="PANTHER" id="PTHR43308:SF1">
    <property type="entry name" value="OUTER MEMBRANE PROTEIN ALPHA"/>
    <property type="match status" value="1"/>
</dbReference>
<dbReference type="InterPro" id="IPR001119">
    <property type="entry name" value="SLH_dom"/>
</dbReference>
<dbReference type="PANTHER" id="PTHR43308">
    <property type="entry name" value="OUTER MEMBRANE PROTEIN ALPHA-RELATED"/>
    <property type="match status" value="1"/>
</dbReference>
<accession>A0A4R4BE22</accession>
<proteinExistence type="predicted"/>
<evidence type="ECO:0000256" key="2">
    <source>
        <dbReference type="SAM" id="SignalP"/>
    </source>
</evidence>
<dbReference type="RefSeq" id="WP_131933875.1">
    <property type="nucleotide sequence ID" value="NZ_SMDF01000012.1"/>
</dbReference>
<evidence type="ECO:0000259" key="3">
    <source>
        <dbReference type="PROSITE" id="PS51272"/>
    </source>
</evidence>
<dbReference type="Pfam" id="PF00395">
    <property type="entry name" value="SLH"/>
    <property type="match status" value="3"/>
</dbReference>
<feature type="domain" description="SLH" evidence="3">
    <location>
        <begin position="83"/>
        <end position="146"/>
    </location>
</feature>
<feature type="domain" description="SLH" evidence="3">
    <location>
        <begin position="23"/>
        <end position="82"/>
    </location>
</feature>
<dbReference type="EMBL" id="SMDG01000012">
    <property type="protein sequence ID" value="TCW53164.1"/>
    <property type="molecule type" value="Genomic_DNA"/>
</dbReference>
<evidence type="ECO:0000313" key="5">
    <source>
        <dbReference type="Proteomes" id="UP000295285"/>
    </source>
</evidence>